<sequence>MGVKFHPAGGSAGHAQTSRSDLSHLAGGSMTCTQQPPYTHPLPTHTHTSRSDLSHPAEGSIIQPQWVPHPSQHLGVTVHPAGGSVTHTQCSPNRGQRCHSNLQGAASPHCMRTAPTYTDLSP</sequence>
<protein>
    <submittedName>
        <fullName evidence="2">Hepatocyte cell adhesion molecule-like</fullName>
    </submittedName>
</protein>
<reference evidence="2 3" key="1">
    <citation type="submission" date="2019-04" db="EMBL/GenBank/DDBJ databases">
        <title>Draft genome of the big-headed turtle Platysternon megacephalum.</title>
        <authorList>
            <person name="Gong S."/>
        </authorList>
    </citation>
    <scope>NUCLEOTIDE SEQUENCE [LARGE SCALE GENOMIC DNA]</scope>
    <source>
        <strain evidence="2">DO16091913</strain>
        <tissue evidence="2">Muscle</tissue>
    </source>
</reference>
<evidence type="ECO:0000256" key="1">
    <source>
        <dbReference type="SAM" id="MobiDB-lite"/>
    </source>
</evidence>
<evidence type="ECO:0000313" key="2">
    <source>
        <dbReference type="EMBL" id="TFK01390.1"/>
    </source>
</evidence>
<proteinExistence type="predicted"/>
<keyword evidence="3" id="KW-1185">Reference proteome</keyword>
<dbReference type="Proteomes" id="UP000297703">
    <property type="component" value="Unassembled WGS sequence"/>
</dbReference>
<organism evidence="2 3">
    <name type="scientific">Platysternon megacephalum</name>
    <name type="common">big-headed turtle</name>
    <dbReference type="NCBI Taxonomy" id="55544"/>
    <lineage>
        <taxon>Eukaryota</taxon>
        <taxon>Metazoa</taxon>
        <taxon>Chordata</taxon>
        <taxon>Craniata</taxon>
        <taxon>Vertebrata</taxon>
        <taxon>Euteleostomi</taxon>
        <taxon>Archelosauria</taxon>
        <taxon>Testudinata</taxon>
        <taxon>Testudines</taxon>
        <taxon>Cryptodira</taxon>
        <taxon>Durocryptodira</taxon>
        <taxon>Testudinoidea</taxon>
        <taxon>Platysternidae</taxon>
        <taxon>Platysternon</taxon>
    </lineage>
</organism>
<reference evidence="2 3" key="2">
    <citation type="submission" date="2019-04" db="EMBL/GenBank/DDBJ databases">
        <title>The genome sequence of big-headed turtle.</title>
        <authorList>
            <person name="Gong S."/>
        </authorList>
    </citation>
    <scope>NUCLEOTIDE SEQUENCE [LARGE SCALE GENOMIC DNA]</scope>
    <source>
        <strain evidence="2">DO16091913</strain>
        <tissue evidence="2">Muscle</tissue>
    </source>
</reference>
<dbReference type="EMBL" id="QXTE01000230">
    <property type="protein sequence ID" value="TFK01390.1"/>
    <property type="molecule type" value="Genomic_DNA"/>
</dbReference>
<gene>
    <name evidence="2" type="ORF">DR999_PMT16440</name>
</gene>
<name>A0A4D9E356_9SAUR</name>
<feature type="region of interest" description="Disordered" evidence="1">
    <location>
        <begin position="1"/>
        <end position="57"/>
    </location>
</feature>
<comment type="caution">
    <text evidence="2">The sequence shown here is derived from an EMBL/GenBank/DDBJ whole genome shotgun (WGS) entry which is preliminary data.</text>
</comment>
<dbReference type="AlphaFoldDB" id="A0A4D9E356"/>
<accession>A0A4D9E356</accession>
<evidence type="ECO:0000313" key="3">
    <source>
        <dbReference type="Proteomes" id="UP000297703"/>
    </source>
</evidence>